<comment type="caution">
    <text evidence="2">The sequence shown here is derived from an EMBL/GenBank/DDBJ whole genome shotgun (WGS) entry which is preliminary data.</text>
</comment>
<dbReference type="AlphaFoldDB" id="A0AAE1F901"/>
<feature type="region of interest" description="Disordered" evidence="1">
    <location>
        <begin position="238"/>
        <end position="264"/>
    </location>
</feature>
<dbReference type="Proteomes" id="UP001286313">
    <property type="component" value="Unassembled WGS sequence"/>
</dbReference>
<dbReference type="InterPro" id="IPR032675">
    <property type="entry name" value="LRR_dom_sf"/>
</dbReference>
<evidence type="ECO:0000256" key="1">
    <source>
        <dbReference type="SAM" id="MobiDB-lite"/>
    </source>
</evidence>
<name>A0AAE1F901_PETCI</name>
<sequence length="584" mass="64499">MAKLSWEVVAARRSPRCLRDLSSQKVIATLTTAVDLASPKHSSLQSSPFYKQPVTPPYPSLSQALVQQCQAIRTMLPIEVRTCVVEETVTLHPLADTQHTLAHLLLLQLLSGSLHLTLLPSINIHLSQEFMDPVLDEIGSIMRFPLTSLHINNNVRLDPGILAELIHRSPSLTDLHVAGEEAALEVLGYLKKNQLGLQSLHLDSCNVTDLDVVEGLVMKYSTALHLPWANLSSLGTSTTTDKENAAGGVVGEGGREGEASNSTAGTSWPPLCHLSIQSPRVTLCGAVVLLHLLRNLKSLNYSYWNSSLHNLFLYLHQKSSHAVPFHLTSLSLWKATDRALDSLALCPQLQHLMMEYTDPSLTSLSPLSLLPHLTSLALRLVPENLVKSAIAAVGSKLLSLDVEFEEYTRTLISWTTIQTINSQCTKLQHLELKHLNISADPDVINVTLLPRQKSKQHAFFPELTQLRLIGVVIQAKYLERLLNHNSLLEMLILDVNNDDALTDQAVSKLIKNNTFNNLSYVYLSGGLLSLESLVTLLALPSIERIALHLPSFPLLSRSGFHKLQCQLSCGNYQCILEDTDQDDH</sequence>
<evidence type="ECO:0000313" key="3">
    <source>
        <dbReference type="Proteomes" id="UP001286313"/>
    </source>
</evidence>
<proteinExistence type="predicted"/>
<organism evidence="2 3">
    <name type="scientific">Petrolisthes cinctipes</name>
    <name type="common">Flat porcelain crab</name>
    <dbReference type="NCBI Taxonomy" id="88211"/>
    <lineage>
        <taxon>Eukaryota</taxon>
        <taxon>Metazoa</taxon>
        <taxon>Ecdysozoa</taxon>
        <taxon>Arthropoda</taxon>
        <taxon>Crustacea</taxon>
        <taxon>Multicrustacea</taxon>
        <taxon>Malacostraca</taxon>
        <taxon>Eumalacostraca</taxon>
        <taxon>Eucarida</taxon>
        <taxon>Decapoda</taxon>
        <taxon>Pleocyemata</taxon>
        <taxon>Anomura</taxon>
        <taxon>Galatheoidea</taxon>
        <taxon>Porcellanidae</taxon>
        <taxon>Petrolisthes</taxon>
    </lineage>
</organism>
<gene>
    <name evidence="2" type="ORF">Pcinc_025180</name>
</gene>
<reference evidence="2" key="1">
    <citation type="submission" date="2023-10" db="EMBL/GenBank/DDBJ databases">
        <title>Genome assemblies of two species of porcelain crab, Petrolisthes cinctipes and Petrolisthes manimaculis (Anomura: Porcellanidae).</title>
        <authorList>
            <person name="Angst P."/>
        </authorList>
    </citation>
    <scope>NUCLEOTIDE SEQUENCE</scope>
    <source>
        <strain evidence="2">PB745_01</strain>
        <tissue evidence="2">Gill</tissue>
    </source>
</reference>
<dbReference type="Gene3D" id="3.80.10.10">
    <property type="entry name" value="Ribonuclease Inhibitor"/>
    <property type="match status" value="1"/>
</dbReference>
<evidence type="ECO:0000313" key="2">
    <source>
        <dbReference type="EMBL" id="KAK3869517.1"/>
    </source>
</evidence>
<accession>A0AAE1F901</accession>
<keyword evidence="3" id="KW-1185">Reference proteome</keyword>
<protein>
    <submittedName>
        <fullName evidence="2">Uncharacterized protein</fullName>
    </submittedName>
</protein>
<dbReference type="SUPFAM" id="SSF52047">
    <property type="entry name" value="RNI-like"/>
    <property type="match status" value="2"/>
</dbReference>
<dbReference type="EMBL" id="JAWQEG010002823">
    <property type="protein sequence ID" value="KAK3869517.1"/>
    <property type="molecule type" value="Genomic_DNA"/>
</dbReference>